<feature type="compositionally biased region" description="Basic and acidic residues" evidence="7">
    <location>
        <begin position="250"/>
        <end position="262"/>
    </location>
</feature>
<dbReference type="PANTHER" id="PTHR16684:SF11">
    <property type="entry name" value="CENTROMERE PROTEIN C"/>
    <property type="match status" value="1"/>
</dbReference>
<evidence type="ECO:0000259" key="8">
    <source>
        <dbReference type="Pfam" id="PF11699"/>
    </source>
</evidence>
<dbReference type="GO" id="GO:0051315">
    <property type="term" value="P:attachment of mitotic spindle microtubules to kinetochore"/>
    <property type="evidence" value="ECO:0007669"/>
    <property type="project" value="TreeGrafter"/>
</dbReference>
<dbReference type="InterPro" id="IPR014710">
    <property type="entry name" value="RmlC-like_jellyroll"/>
</dbReference>
<keyword evidence="3" id="KW-0238">DNA-binding</keyword>
<feature type="compositionally biased region" description="Acidic residues" evidence="7">
    <location>
        <begin position="213"/>
        <end position="227"/>
    </location>
</feature>
<dbReference type="InterPro" id="IPR028386">
    <property type="entry name" value="CENP-C/Mif2/cnp3"/>
</dbReference>
<proteinExistence type="inferred from homology"/>
<keyword evidence="4" id="KW-0539">Nucleus</keyword>
<dbReference type="GO" id="GO:0019237">
    <property type="term" value="F:centromeric DNA binding"/>
    <property type="evidence" value="ECO:0007669"/>
    <property type="project" value="InterPro"/>
</dbReference>
<dbReference type="EMBL" id="JARIHO010000008">
    <property type="protein sequence ID" value="KAJ7356876.1"/>
    <property type="molecule type" value="Genomic_DNA"/>
</dbReference>
<protein>
    <recommendedName>
        <fullName evidence="6">CENP-C homolog</fullName>
    </recommendedName>
</protein>
<feature type="compositionally biased region" description="Basic residues" evidence="7">
    <location>
        <begin position="312"/>
        <end position="321"/>
    </location>
</feature>
<evidence type="ECO:0000256" key="1">
    <source>
        <dbReference type="ARBA" id="ARBA00004123"/>
    </source>
</evidence>
<dbReference type="AlphaFoldDB" id="A0AAD7AF70"/>
<dbReference type="GO" id="GO:0000776">
    <property type="term" value="C:kinetochore"/>
    <property type="evidence" value="ECO:0007669"/>
    <property type="project" value="InterPro"/>
</dbReference>
<dbReference type="InterPro" id="IPR025974">
    <property type="entry name" value="Mif2/CENP-C_cupin"/>
</dbReference>
<comment type="caution">
    <text evidence="9">The sequence shown here is derived from an EMBL/GenBank/DDBJ whole genome shotgun (WGS) entry which is preliminary data.</text>
</comment>
<dbReference type="Pfam" id="PF11699">
    <property type="entry name" value="CENP-C_C"/>
    <property type="match status" value="1"/>
</dbReference>
<evidence type="ECO:0000256" key="5">
    <source>
        <dbReference type="ARBA" id="ARBA00057947"/>
    </source>
</evidence>
<dbReference type="GO" id="GO:0051455">
    <property type="term" value="P:spindle attachment to meiosis I kinetochore"/>
    <property type="evidence" value="ECO:0007669"/>
    <property type="project" value="TreeGrafter"/>
</dbReference>
<evidence type="ECO:0000256" key="7">
    <source>
        <dbReference type="SAM" id="MobiDB-lite"/>
    </source>
</evidence>
<evidence type="ECO:0000256" key="3">
    <source>
        <dbReference type="ARBA" id="ARBA00023125"/>
    </source>
</evidence>
<feature type="region of interest" description="Disordered" evidence="7">
    <location>
        <begin position="303"/>
        <end position="326"/>
    </location>
</feature>
<feature type="compositionally biased region" description="Polar residues" evidence="7">
    <location>
        <begin position="90"/>
        <end position="102"/>
    </location>
</feature>
<dbReference type="Gene3D" id="2.60.120.10">
    <property type="entry name" value="Jelly Rolls"/>
    <property type="match status" value="1"/>
</dbReference>
<dbReference type="Proteomes" id="UP001218218">
    <property type="component" value="Unassembled WGS sequence"/>
</dbReference>
<evidence type="ECO:0000256" key="6">
    <source>
        <dbReference type="ARBA" id="ARBA00075033"/>
    </source>
</evidence>
<feature type="compositionally biased region" description="Acidic residues" evidence="7">
    <location>
        <begin position="63"/>
        <end position="79"/>
    </location>
</feature>
<dbReference type="SUPFAM" id="SSF51182">
    <property type="entry name" value="RmlC-like cupins"/>
    <property type="match status" value="1"/>
</dbReference>
<comment type="similarity">
    <text evidence="2">Belongs to the CENP-C/MIF2 family.</text>
</comment>
<name>A0AAD7AF70_9AGAR</name>
<keyword evidence="10" id="KW-1185">Reference proteome</keyword>
<sequence length="515" mass="57005">MARTPSKPHIPYRGDDPTVGKKTGIQVARINRTSDGFEPFNDLLSQANGRTPPRRKKKRVSDEGEEEEDEEDEEDDEYGEASMDVDSPVHYSTTPRANASRSSLREPSVDFDAVPSPRRASRKSAGRAGPSRLAAQEPDEGEDDGGMDNYDQQDSLGGQEEEDEEPVPSPKSSKTKAAPPPASTPKGKGKALSRVDEEEEEEIEDDIARGMEDVDEGGSDDEPEEEAPPPKKRKATPAPTKPKVVRSRPLQKENRNVPDGVRRSQRIPYPPLEHWRGEKVVYAPRDPDQKRQVPHIQEIIRIPKEPLPPRRPVSKRKRGRSRTTEKPEVIEREVIVEMDASNPEAGWDDETNPTAVVLDYHTSGNVTRRVAFTAKMFNPKPAKVTGPDDAWSFEKIFGDGDFMAAGQLVIPMGKRKPGKGTKDNTYIFYVVEGAVNVVVCDTSFVLATGGMFMVPRGNTYFIENIADRDSKLFFTQARKMREDEEEEGEPAASRGVSVAMGARSGSAVSMGVGRR</sequence>
<evidence type="ECO:0000256" key="4">
    <source>
        <dbReference type="ARBA" id="ARBA00023242"/>
    </source>
</evidence>
<evidence type="ECO:0000256" key="2">
    <source>
        <dbReference type="ARBA" id="ARBA00010291"/>
    </source>
</evidence>
<feature type="compositionally biased region" description="Acidic residues" evidence="7">
    <location>
        <begin position="137"/>
        <end position="146"/>
    </location>
</feature>
<feature type="region of interest" description="Disordered" evidence="7">
    <location>
        <begin position="479"/>
        <end position="515"/>
    </location>
</feature>
<evidence type="ECO:0000313" key="9">
    <source>
        <dbReference type="EMBL" id="KAJ7356876.1"/>
    </source>
</evidence>
<reference evidence="9" key="1">
    <citation type="submission" date="2023-03" db="EMBL/GenBank/DDBJ databases">
        <title>Massive genome expansion in bonnet fungi (Mycena s.s.) driven by repeated elements and novel gene families across ecological guilds.</title>
        <authorList>
            <consortium name="Lawrence Berkeley National Laboratory"/>
            <person name="Harder C.B."/>
            <person name="Miyauchi S."/>
            <person name="Viragh M."/>
            <person name="Kuo A."/>
            <person name="Thoen E."/>
            <person name="Andreopoulos B."/>
            <person name="Lu D."/>
            <person name="Skrede I."/>
            <person name="Drula E."/>
            <person name="Henrissat B."/>
            <person name="Morin E."/>
            <person name="Kohler A."/>
            <person name="Barry K."/>
            <person name="LaButti K."/>
            <person name="Morin E."/>
            <person name="Salamov A."/>
            <person name="Lipzen A."/>
            <person name="Mereny Z."/>
            <person name="Hegedus B."/>
            <person name="Baldrian P."/>
            <person name="Stursova M."/>
            <person name="Weitz H."/>
            <person name="Taylor A."/>
            <person name="Grigoriev I.V."/>
            <person name="Nagy L.G."/>
            <person name="Martin F."/>
            <person name="Kauserud H."/>
        </authorList>
    </citation>
    <scope>NUCLEOTIDE SEQUENCE</scope>
    <source>
        <strain evidence="9">CBHHK002</strain>
    </source>
</reference>
<organism evidence="9 10">
    <name type="scientific">Mycena albidolilacea</name>
    <dbReference type="NCBI Taxonomy" id="1033008"/>
    <lineage>
        <taxon>Eukaryota</taxon>
        <taxon>Fungi</taxon>
        <taxon>Dikarya</taxon>
        <taxon>Basidiomycota</taxon>
        <taxon>Agaricomycotina</taxon>
        <taxon>Agaricomycetes</taxon>
        <taxon>Agaricomycetidae</taxon>
        <taxon>Agaricales</taxon>
        <taxon>Marasmiineae</taxon>
        <taxon>Mycenaceae</taxon>
        <taxon>Mycena</taxon>
    </lineage>
</organism>
<dbReference type="InterPro" id="IPR011051">
    <property type="entry name" value="RmlC_Cupin_sf"/>
</dbReference>
<evidence type="ECO:0000313" key="10">
    <source>
        <dbReference type="Proteomes" id="UP001218218"/>
    </source>
</evidence>
<dbReference type="GO" id="GO:0051382">
    <property type="term" value="P:kinetochore assembly"/>
    <property type="evidence" value="ECO:0007669"/>
    <property type="project" value="InterPro"/>
</dbReference>
<dbReference type="PANTHER" id="PTHR16684">
    <property type="entry name" value="CENTROMERE PROTEIN C"/>
    <property type="match status" value="1"/>
</dbReference>
<dbReference type="GO" id="GO:0005634">
    <property type="term" value="C:nucleus"/>
    <property type="evidence" value="ECO:0007669"/>
    <property type="project" value="UniProtKB-SubCell"/>
</dbReference>
<gene>
    <name evidence="9" type="ORF">DFH08DRAFT_467912</name>
</gene>
<feature type="compositionally biased region" description="Acidic residues" evidence="7">
    <location>
        <begin position="196"/>
        <end position="205"/>
    </location>
</feature>
<feature type="region of interest" description="Disordered" evidence="7">
    <location>
        <begin position="1"/>
        <end position="270"/>
    </location>
</feature>
<comment type="function">
    <text evidence="5">Component of the kinetochore, a multiprotein complex that assembles on centromeric DNA and attaches chromosomes to spindle microtubules, mediating chromosome segregation and sister chromatid segregation during meiosis and mitosis. Component of the inner kinetochore constitutive centromere-associated network (CCAN), which serves as a structural platform for outer kinetochore assembly.</text>
</comment>
<feature type="domain" description="Mif2/CENP-C cupin" evidence="8">
    <location>
        <begin position="392"/>
        <end position="476"/>
    </location>
</feature>
<comment type="subcellular location">
    <subcellularLocation>
        <location evidence="1">Nucleus</location>
    </subcellularLocation>
</comment>
<dbReference type="FunFam" id="2.60.120.10:FF:000033">
    <property type="entry name" value="Centromere protein C 1"/>
    <property type="match status" value="1"/>
</dbReference>
<accession>A0AAD7AF70</accession>